<keyword evidence="3" id="KW-1185">Reference proteome</keyword>
<dbReference type="Proteomes" id="UP000522262">
    <property type="component" value="Unassembled WGS sequence"/>
</dbReference>
<reference evidence="2 3" key="1">
    <citation type="submission" date="2020-05" db="EMBL/GenBank/DDBJ databases">
        <title>Identification and distribution of gene clusters putatively required for synthesis of sphingolipid metabolism inhibitors in phylogenetically diverse species of the filamentous fungus Fusarium.</title>
        <authorList>
            <person name="Kim H.-S."/>
            <person name="Busman M."/>
            <person name="Brown D.W."/>
            <person name="Divon H."/>
            <person name="Uhlig S."/>
            <person name="Proctor R.H."/>
        </authorList>
    </citation>
    <scope>NUCLEOTIDE SEQUENCE [LARGE SCALE GENOMIC DNA]</scope>
    <source>
        <strain evidence="2 3">NRRL 53147</strain>
    </source>
</reference>
<proteinExistence type="predicted"/>
<dbReference type="InterPro" id="IPR013332">
    <property type="entry name" value="KPR_N"/>
</dbReference>
<evidence type="ECO:0000259" key="1">
    <source>
        <dbReference type="Pfam" id="PF02558"/>
    </source>
</evidence>
<evidence type="ECO:0000313" key="2">
    <source>
        <dbReference type="EMBL" id="KAF5543817.1"/>
    </source>
</evidence>
<protein>
    <submittedName>
        <fullName evidence="2">Ketopantoate reductase</fullName>
    </submittedName>
</protein>
<dbReference type="PANTHER" id="PTHR21708:SF30">
    <property type="entry name" value="2-DEHYDROPANTOATE 2-REDUCTASE-RELATED"/>
    <property type="match status" value="1"/>
</dbReference>
<organism evidence="2 3">
    <name type="scientific">Fusarium mexicanum</name>
    <dbReference type="NCBI Taxonomy" id="751941"/>
    <lineage>
        <taxon>Eukaryota</taxon>
        <taxon>Fungi</taxon>
        <taxon>Dikarya</taxon>
        <taxon>Ascomycota</taxon>
        <taxon>Pezizomycotina</taxon>
        <taxon>Sordariomycetes</taxon>
        <taxon>Hypocreomycetidae</taxon>
        <taxon>Hypocreales</taxon>
        <taxon>Nectriaceae</taxon>
        <taxon>Fusarium</taxon>
        <taxon>Fusarium fujikuroi species complex</taxon>
    </lineage>
</organism>
<dbReference type="Gene3D" id="3.40.50.720">
    <property type="entry name" value="NAD(P)-binding Rossmann-like Domain"/>
    <property type="match status" value="1"/>
</dbReference>
<dbReference type="GO" id="GO:0005737">
    <property type="term" value="C:cytoplasm"/>
    <property type="evidence" value="ECO:0007669"/>
    <property type="project" value="TreeGrafter"/>
</dbReference>
<dbReference type="InterPro" id="IPR051402">
    <property type="entry name" value="KPR-Related"/>
</dbReference>
<gene>
    <name evidence="2" type="ORF">FMEXI_6876</name>
</gene>
<accession>A0A8H5MWW2</accession>
<dbReference type="Pfam" id="PF02558">
    <property type="entry name" value="ApbA"/>
    <property type="match status" value="1"/>
</dbReference>
<comment type="caution">
    <text evidence="2">The sequence shown here is derived from an EMBL/GenBank/DDBJ whole genome shotgun (WGS) entry which is preliminary data.</text>
</comment>
<feature type="domain" description="Ketopantoate reductase N-terminal" evidence="1">
    <location>
        <begin position="3"/>
        <end position="81"/>
    </location>
</feature>
<evidence type="ECO:0000313" key="3">
    <source>
        <dbReference type="Proteomes" id="UP000522262"/>
    </source>
</evidence>
<dbReference type="AlphaFoldDB" id="A0A8H5MWW2"/>
<dbReference type="PANTHER" id="PTHR21708">
    <property type="entry name" value="PROBABLE 2-DEHYDROPANTOATE 2-REDUCTASE"/>
    <property type="match status" value="1"/>
</dbReference>
<name>A0A8H5MWW2_9HYPO</name>
<sequence length="100" mass="10655">MSAYVLETGGKAEVTAVLRSNYEAVVRHGFDIDSVLYGEIKNRVLTHAAVVNVVPDMSKGHATPLDYILVTAKNIADVPLTTADIILPAMTPGYISIALS</sequence>
<dbReference type="EMBL" id="JAAOAM010000146">
    <property type="protein sequence ID" value="KAF5543817.1"/>
    <property type="molecule type" value="Genomic_DNA"/>
</dbReference>